<dbReference type="Pfam" id="PF05231">
    <property type="entry name" value="MASE1"/>
    <property type="match status" value="1"/>
</dbReference>
<feature type="transmembrane region" description="Helical" evidence="6">
    <location>
        <begin position="197"/>
        <end position="216"/>
    </location>
</feature>
<evidence type="ECO:0000256" key="6">
    <source>
        <dbReference type="SAM" id="Phobius"/>
    </source>
</evidence>
<dbReference type="InterPro" id="IPR007895">
    <property type="entry name" value="MASE1"/>
</dbReference>
<evidence type="ECO:0000256" key="2">
    <source>
        <dbReference type="ARBA" id="ARBA00022475"/>
    </source>
</evidence>
<evidence type="ECO:0000256" key="3">
    <source>
        <dbReference type="ARBA" id="ARBA00022692"/>
    </source>
</evidence>
<keyword evidence="2" id="KW-1003">Cell membrane</keyword>
<organism evidence="8 9">
    <name type="scientific">Dyella koreensis</name>
    <dbReference type="NCBI Taxonomy" id="311235"/>
    <lineage>
        <taxon>Bacteria</taxon>
        <taxon>Pseudomonadati</taxon>
        <taxon>Pseudomonadota</taxon>
        <taxon>Gammaproteobacteria</taxon>
        <taxon>Lysobacterales</taxon>
        <taxon>Rhodanobacteraceae</taxon>
        <taxon>Dyella</taxon>
    </lineage>
</organism>
<evidence type="ECO:0000313" key="8">
    <source>
        <dbReference type="EMBL" id="MFK2917387.1"/>
    </source>
</evidence>
<evidence type="ECO:0000259" key="7">
    <source>
        <dbReference type="Pfam" id="PF05231"/>
    </source>
</evidence>
<feature type="transmembrane region" description="Helical" evidence="6">
    <location>
        <begin position="7"/>
        <end position="26"/>
    </location>
</feature>
<evidence type="ECO:0000256" key="5">
    <source>
        <dbReference type="ARBA" id="ARBA00023136"/>
    </source>
</evidence>
<reference evidence="8 9" key="1">
    <citation type="submission" date="2020-10" db="EMBL/GenBank/DDBJ databases">
        <title>Phylogeny of dyella-like bacteria.</title>
        <authorList>
            <person name="Fu J."/>
        </authorList>
    </citation>
    <scope>NUCLEOTIDE SEQUENCE [LARGE SCALE GENOMIC DNA]</scope>
    <source>
        <strain evidence="8 9">BB4</strain>
    </source>
</reference>
<evidence type="ECO:0000313" key="9">
    <source>
        <dbReference type="Proteomes" id="UP001620408"/>
    </source>
</evidence>
<feature type="transmembrane region" description="Helical" evidence="6">
    <location>
        <begin position="82"/>
        <end position="99"/>
    </location>
</feature>
<keyword evidence="5 6" id="KW-0472">Membrane</keyword>
<sequence>MQSRPWAGALFRNIAIAASYGAALVLFRQLSIPHWIILTGFHLSVLLLTRYKYWPALIVGGMARMAYISITCYPQFGLVWSLVNLIPSICYFIPVVWLFRQRWDLFPKSSAVNMPALLLCSLIVAGIATLVTIGQVLLTPLPPGYVLHYGEVGARLVLGNFLGILTITPISLVFRQLFIDAQGRWREWAHEVVESRLMVEGVLLTVPMLAFLVWLGLHDPRVREIAQMAMFLPVIWLALRHGWRGAAMGGTWASFAIMALMPARNDYATLQAETLIAMAISTMLLVGARIAVLDRRAEQGHADMRRAHALAQRNVHLGEAQMRVTAQALDQIRESIDNVFFRMLGRLRHLQPVIEDAGYHRQALSTQDQLFRVADSLYPLALRERGLISALREGALARTLAEAGIYFWCDVRGPLSLFTQSTHVAIYRVIGEAIAEACAQRDISDILVKVRCGTRGRLWVVVQVDARANPVHLPHIQWDELLPRLRRSTSGLGRKAIVDRAATFEGQVRERPLRKGRRLVVQLLNPPHPDD</sequence>
<feature type="transmembrane region" description="Helical" evidence="6">
    <location>
        <begin position="111"/>
        <end position="137"/>
    </location>
</feature>
<keyword evidence="3 6" id="KW-0812">Transmembrane</keyword>
<protein>
    <submittedName>
        <fullName evidence="8">MASE1 domain-containing protein</fullName>
    </submittedName>
</protein>
<keyword evidence="9" id="KW-1185">Reference proteome</keyword>
<feature type="transmembrane region" description="Helical" evidence="6">
    <location>
        <begin position="157"/>
        <end position="177"/>
    </location>
</feature>
<comment type="caution">
    <text evidence="8">The sequence shown here is derived from an EMBL/GenBank/DDBJ whole genome shotgun (WGS) entry which is preliminary data.</text>
</comment>
<dbReference type="EMBL" id="JADIKD010000009">
    <property type="protein sequence ID" value="MFK2917387.1"/>
    <property type="molecule type" value="Genomic_DNA"/>
</dbReference>
<feature type="domain" description="MASE1" evidence="7">
    <location>
        <begin position="14"/>
        <end position="289"/>
    </location>
</feature>
<dbReference type="RefSeq" id="WP_379985169.1">
    <property type="nucleotide sequence ID" value="NZ_JBHSHH010000005.1"/>
</dbReference>
<proteinExistence type="predicted"/>
<keyword evidence="4 6" id="KW-1133">Transmembrane helix</keyword>
<evidence type="ECO:0000256" key="4">
    <source>
        <dbReference type="ARBA" id="ARBA00022989"/>
    </source>
</evidence>
<name>A0ABW8K6T0_9GAMM</name>
<comment type="subcellular location">
    <subcellularLocation>
        <location evidence="1">Cell membrane</location>
        <topology evidence="1">Multi-pass membrane protein</topology>
    </subcellularLocation>
</comment>
<evidence type="ECO:0000256" key="1">
    <source>
        <dbReference type="ARBA" id="ARBA00004651"/>
    </source>
</evidence>
<gene>
    <name evidence="8" type="ORF">ISS97_08935</name>
</gene>
<dbReference type="Proteomes" id="UP001620408">
    <property type="component" value="Unassembled WGS sequence"/>
</dbReference>
<accession>A0ABW8K6T0</accession>